<dbReference type="SUPFAM" id="SSF161098">
    <property type="entry name" value="MetI-like"/>
    <property type="match status" value="1"/>
</dbReference>
<feature type="transmembrane region" description="Helical" evidence="6">
    <location>
        <begin position="93"/>
        <end position="113"/>
    </location>
</feature>
<evidence type="ECO:0000256" key="2">
    <source>
        <dbReference type="ARBA" id="ARBA00022448"/>
    </source>
</evidence>
<proteinExistence type="inferred from homology"/>
<reference evidence="9" key="1">
    <citation type="submission" date="2023-07" db="EMBL/GenBank/DDBJ databases">
        <title>Functional and genomic diversity of the sorghum phyllosphere microbiome.</title>
        <authorList>
            <person name="Shade A."/>
        </authorList>
    </citation>
    <scope>NUCLEOTIDE SEQUENCE</scope>
    <source>
        <strain evidence="9">SORGH_AS_1067</strain>
    </source>
</reference>
<keyword evidence="4 6" id="KW-1133">Transmembrane helix</keyword>
<evidence type="ECO:0000256" key="5">
    <source>
        <dbReference type="ARBA" id="ARBA00023136"/>
    </source>
</evidence>
<feature type="transmembrane region" description="Helical" evidence="6">
    <location>
        <begin position="218"/>
        <end position="237"/>
    </location>
</feature>
<dbReference type="RefSeq" id="WP_307199114.1">
    <property type="nucleotide sequence ID" value="NZ_JAUTAN010000001.1"/>
</dbReference>
<comment type="subcellular location">
    <subcellularLocation>
        <location evidence="6">Cell membrane</location>
        <topology evidence="6">Multi-pass membrane protein</topology>
    </subcellularLocation>
    <subcellularLocation>
        <location evidence="1">Membrane</location>
        <topology evidence="1">Multi-pass membrane protein</topology>
    </subcellularLocation>
</comment>
<dbReference type="EMBL" id="JAUTAN010000001">
    <property type="protein sequence ID" value="MDQ1103708.1"/>
    <property type="molecule type" value="Genomic_DNA"/>
</dbReference>
<evidence type="ECO:0000313" key="10">
    <source>
        <dbReference type="Proteomes" id="UP001239215"/>
    </source>
</evidence>
<dbReference type="InterPro" id="IPR000515">
    <property type="entry name" value="MetI-like"/>
</dbReference>
<dbReference type="GO" id="GO:0031460">
    <property type="term" value="P:glycine betaine transport"/>
    <property type="evidence" value="ECO:0007669"/>
    <property type="project" value="TreeGrafter"/>
</dbReference>
<dbReference type="InterPro" id="IPR051204">
    <property type="entry name" value="ABC_transp_perm/SBD"/>
</dbReference>
<feature type="region of interest" description="Disordered" evidence="7">
    <location>
        <begin position="1"/>
        <end position="33"/>
    </location>
</feature>
<dbReference type="Gene3D" id="1.10.3720.10">
    <property type="entry name" value="MetI-like"/>
    <property type="match status" value="1"/>
</dbReference>
<evidence type="ECO:0000256" key="6">
    <source>
        <dbReference type="RuleBase" id="RU363032"/>
    </source>
</evidence>
<comment type="similarity">
    <text evidence="6">Belongs to the binding-protein-dependent transport system permease family.</text>
</comment>
<comment type="caution">
    <text evidence="9">The sequence shown here is derived from an EMBL/GenBank/DDBJ whole genome shotgun (WGS) entry which is preliminary data.</text>
</comment>
<keyword evidence="2 6" id="KW-0813">Transport</keyword>
<feature type="domain" description="ABC transmembrane type-1" evidence="8">
    <location>
        <begin position="89"/>
        <end position="270"/>
    </location>
</feature>
<dbReference type="PANTHER" id="PTHR30177">
    <property type="entry name" value="GLYCINE BETAINE/L-PROLINE TRANSPORT SYSTEM PERMEASE PROTEIN PROW"/>
    <property type="match status" value="1"/>
</dbReference>
<dbReference type="CDD" id="cd06261">
    <property type="entry name" value="TM_PBP2"/>
    <property type="match status" value="1"/>
</dbReference>
<feature type="transmembrane region" description="Helical" evidence="6">
    <location>
        <begin position="249"/>
        <end position="270"/>
    </location>
</feature>
<name>A0AAJ1U1Y3_9ACTN</name>
<accession>A0AAJ1U1Y3</accession>
<evidence type="ECO:0000313" key="9">
    <source>
        <dbReference type="EMBL" id="MDQ1103708.1"/>
    </source>
</evidence>
<dbReference type="Pfam" id="PF00528">
    <property type="entry name" value="BPD_transp_1"/>
    <property type="match status" value="1"/>
</dbReference>
<evidence type="ECO:0000259" key="8">
    <source>
        <dbReference type="PROSITE" id="PS50928"/>
    </source>
</evidence>
<protein>
    <submittedName>
        <fullName evidence="9">Osmoprotectant transport system permease protein</fullName>
    </submittedName>
</protein>
<dbReference type="GO" id="GO:0055085">
    <property type="term" value="P:transmembrane transport"/>
    <property type="evidence" value="ECO:0007669"/>
    <property type="project" value="InterPro"/>
</dbReference>
<gene>
    <name evidence="9" type="ORF">QE405_000992</name>
</gene>
<feature type="transmembrane region" description="Helical" evidence="6">
    <location>
        <begin position="125"/>
        <end position="147"/>
    </location>
</feature>
<sequence length="282" mass="29728">MSAETLETTAGPPDEEQRRAPDPEGPAPDRGARGWLARKSVGRETVAMLVVPPLLVVLAFVGFLIWRQTADLDSVEANQLKWSTLSRLLVDHLQLTVAAAVIVVAVSLPLGIALTRGRVKRAAPLVVGIANAGQAAPSVGLIVLLFLWLGGGFWTAIIGLSLYGILPVLRNTITGIQAVDPTLVEAARGVGMTSTETLRKIELPLAVPVIMAGIRTSLVLIAGTASLACFIDAGGLGEVLQTGISLFRFSLMITGALLIALLALLIEWIGRLLELAYRPKGV</sequence>
<evidence type="ECO:0000256" key="1">
    <source>
        <dbReference type="ARBA" id="ARBA00004141"/>
    </source>
</evidence>
<dbReference type="PROSITE" id="PS50928">
    <property type="entry name" value="ABC_TM1"/>
    <property type="match status" value="1"/>
</dbReference>
<organism evidence="9 10">
    <name type="scientific">Nocardioides zeae</name>
    <dbReference type="NCBI Taxonomy" id="1457234"/>
    <lineage>
        <taxon>Bacteria</taxon>
        <taxon>Bacillati</taxon>
        <taxon>Actinomycetota</taxon>
        <taxon>Actinomycetes</taxon>
        <taxon>Propionibacteriales</taxon>
        <taxon>Nocardioidaceae</taxon>
        <taxon>Nocardioides</taxon>
    </lineage>
</organism>
<dbReference type="PANTHER" id="PTHR30177:SF4">
    <property type="entry name" value="OSMOPROTECTANT IMPORT PERMEASE PROTEIN OSMW"/>
    <property type="match status" value="1"/>
</dbReference>
<keyword evidence="3 6" id="KW-0812">Transmembrane</keyword>
<evidence type="ECO:0000256" key="4">
    <source>
        <dbReference type="ARBA" id="ARBA00022989"/>
    </source>
</evidence>
<feature type="transmembrane region" description="Helical" evidence="6">
    <location>
        <begin position="46"/>
        <end position="66"/>
    </location>
</feature>
<keyword evidence="5 6" id="KW-0472">Membrane</keyword>
<dbReference type="AlphaFoldDB" id="A0AAJ1U1Y3"/>
<dbReference type="GO" id="GO:0005886">
    <property type="term" value="C:plasma membrane"/>
    <property type="evidence" value="ECO:0007669"/>
    <property type="project" value="UniProtKB-SubCell"/>
</dbReference>
<dbReference type="InterPro" id="IPR035906">
    <property type="entry name" value="MetI-like_sf"/>
</dbReference>
<evidence type="ECO:0000256" key="7">
    <source>
        <dbReference type="SAM" id="MobiDB-lite"/>
    </source>
</evidence>
<dbReference type="Proteomes" id="UP001239215">
    <property type="component" value="Unassembled WGS sequence"/>
</dbReference>
<evidence type="ECO:0000256" key="3">
    <source>
        <dbReference type="ARBA" id="ARBA00022692"/>
    </source>
</evidence>